<dbReference type="EMBL" id="CP026377">
    <property type="protein sequence ID" value="AUX92001.1"/>
    <property type="molecule type" value="Genomic_DNA"/>
</dbReference>
<dbReference type="GO" id="GO:0016740">
    <property type="term" value="F:transferase activity"/>
    <property type="evidence" value="ECO:0007669"/>
    <property type="project" value="UniProtKB-KW"/>
</dbReference>
<evidence type="ECO:0000256" key="2">
    <source>
        <dbReference type="ARBA" id="ARBA00022694"/>
    </source>
</evidence>
<gene>
    <name evidence="3" type="primary">tusB</name>
    <name evidence="4" type="ORF">C2E15_02030</name>
</gene>
<dbReference type="InterPro" id="IPR023526">
    <property type="entry name" value="Sulphur_relay_TusB"/>
</dbReference>
<proteinExistence type="inferred from homology"/>
<dbReference type="Pfam" id="PF04077">
    <property type="entry name" value="DsrH"/>
    <property type="match status" value="1"/>
</dbReference>
<dbReference type="GO" id="GO:1990228">
    <property type="term" value="C:sulfurtransferase complex"/>
    <property type="evidence" value="ECO:0007669"/>
    <property type="project" value="TreeGrafter"/>
</dbReference>
<keyword evidence="2 3" id="KW-0819">tRNA processing</keyword>
<dbReference type="KEGG" id="pgz:C2E15_02030"/>
<dbReference type="GO" id="GO:0002143">
    <property type="term" value="P:tRNA wobble position uridine thiolation"/>
    <property type="evidence" value="ECO:0007669"/>
    <property type="project" value="InterPro"/>
</dbReference>
<organism evidence="4 5">
    <name type="scientific">Mixta gaviniae</name>
    <dbReference type="NCBI Taxonomy" id="665914"/>
    <lineage>
        <taxon>Bacteria</taxon>
        <taxon>Pseudomonadati</taxon>
        <taxon>Pseudomonadota</taxon>
        <taxon>Gammaproteobacteria</taxon>
        <taxon>Enterobacterales</taxon>
        <taxon>Erwiniaceae</taxon>
        <taxon>Mixta</taxon>
    </lineage>
</organism>
<comment type="subcellular location">
    <subcellularLocation>
        <location evidence="3">Cytoplasm</location>
    </subcellularLocation>
</comment>
<dbReference type="Proteomes" id="UP000238365">
    <property type="component" value="Chromosome"/>
</dbReference>
<evidence type="ECO:0000313" key="4">
    <source>
        <dbReference type="EMBL" id="AUX92001.1"/>
    </source>
</evidence>
<evidence type="ECO:0000256" key="3">
    <source>
        <dbReference type="HAMAP-Rule" id="MF_01564"/>
    </source>
</evidence>
<protein>
    <recommendedName>
        <fullName evidence="3">Protein TusB</fullName>
    </recommendedName>
    <alternativeName>
        <fullName evidence="3">tRNA 2-thiouridine synthesizing protein B</fullName>
    </alternativeName>
</protein>
<keyword evidence="5" id="KW-1185">Reference proteome</keyword>
<name>A0A1X1DWR0_9GAMM</name>
<dbReference type="RefSeq" id="WP_104955938.1">
    <property type="nucleotide sequence ID" value="NZ_CP026377.1"/>
</dbReference>
<evidence type="ECO:0000256" key="1">
    <source>
        <dbReference type="ARBA" id="ARBA00022490"/>
    </source>
</evidence>
<keyword evidence="4" id="KW-0808">Transferase</keyword>
<keyword evidence="1 3" id="KW-0963">Cytoplasm</keyword>
<evidence type="ECO:0000313" key="5">
    <source>
        <dbReference type="Proteomes" id="UP000238365"/>
    </source>
</evidence>
<dbReference type="AlphaFoldDB" id="A0A1X1DWR0"/>
<comment type="similarity">
    <text evidence="3">Belongs to the DsrH/TusB family.</text>
</comment>
<accession>A0A1X1DWR0</accession>
<dbReference type="InterPro" id="IPR027396">
    <property type="entry name" value="DsrEFH-like"/>
</dbReference>
<dbReference type="NCBIfam" id="NF010035">
    <property type="entry name" value="PRK13510.1"/>
    <property type="match status" value="1"/>
</dbReference>
<dbReference type="InterPro" id="IPR007215">
    <property type="entry name" value="Sulphur_relay_TusB/DsrH"/>
</dbReference>
<dbReference type="OrthoDB" id="9795117at2"/>
<comment type="function">
    <text evidence="3">Part of a sulfur-relay system required for 2-thiolation of 5-methylaminomethyl-2-thiouridine (mnm(5)s(2)U) at tRNA wobble positions.</text>
</comment>
<dbReference type="SUPFAM" id="SSF75169">
    <property type="entry name" value="DsrEFH-like"/>
    <property type="match status" value="1"/>
</dbReference>
<comment type="subunit">
    <text evidence="3">Heterohexamer, formed by a dimer of trimers. The hexameric TusBCD complex contains 2 copies each of TusB, TusC and TusD. The TusBCD complex interacts with TusE.</text>
</comment>
<dbReference type="PANTHER" id="PTHR37526">
    <property type="entry name" value="PROTEIN TUSB"/>
    <property type="match status" value="1"/>
</dbReference>
<dbReference type="PANTHER" id="PTHR37526:SF1">
    <property type="entry name" value="PROTEIN TUSB"/>
    <property type="match status" value="1"/>
</dbReference>
<sequence length="95" mass="10491">MLHTLGSSPFQCDYALLLRMLQPGDDVLLMQDGVLAGLQGSRMLTPLLNSPARLWALGDDLAARGLVAQISPKITVIDYNEFVTLTVNHKQQMPW</sequence>
<dbReference type="HAMAP" id="MF_01564">
    <property type="entry name" value="Thiourid_synth_B"/>
    <property type="match status" value="1"/>
</dbReference>
<dbReference type="Gene3D" id="3.40.1260.10">
    <property type="entry name" value="DsrEFH-like"/>
    <property type="match status" value="1"/>
</dbReference>
<reference evidence="4 5" key="1">
    <citation type="submission" date="2018-01" db="EMBL/GenBank/DDBJ databases">
        <title>Complete and assembled Genome of Pantoea gaviniae DSM22758T.</title>
        <authorList>
            <person name="Stevens M.J.A."/>
            <person name="Zurfluh K."/>
            <person name="Stephan R."/>
        </authorList>
    </citation>
    <scope>NUCLEOTIDE SEQUENCE [LARGE SCALE GENOMIC DNA]</scope>
    <source>
        <strain evidence="4 5">DSM 22758</strain>
    </source>
</reference>
<dbReference type="NCBIfam" id="TIGR03011">
    <property type="entry name" value="sulf_tusB_dsrH"/>
    <property type="match status" value="1"/>
</dbReference>